<gene>
    <name evidence="1" type="ordered locus">RB2501_00416</name>
</gene>
<dbReference type="Proteomes" id="UP000009049">
    <property type="component" value="Chromosome"/>
</dbReference>
<protein>
    <submittedName>
        <fullName evidence="1">Acetyl-CoA acetyltransferase</fullName>
    </submittedName>
</protein>
<evidence type="ECO:0000313" key="2">
    <source>
        <dbReference type="Proteomes" id="UP000009049"/>
    </source>
</evidence>
<dbReference type="HOGENOM" id="CLU_3421168_0_0_10"/>
<dbReference type="KEGG" id="rbi:RB2501_00416"/>
<accession>A4CNM6</accession>
<dbReference type="AlphaFoldDB" id="A4CNM6"/>
<proteinExistence type="predicted"/>
<name>A4CNM6_ROBBH</name>
<keyword evidence="2" id="KW-1185">Reference proteome</keyword>
<keyword evidence="1" id="KW-0808">Transferase</keyword>
<reference evidence="1 2" key="1">
    <citation type="journal article" date="2009" name="J. Bacteriol.">
        <title>Complete genome sequence of Robiginitalea biformata HTCC2501.</title>
        <authorList>
            <person name="Oh H.M."/>
            <person name="Giovannoni S.J."/>
            <person name="Lee K."/>
            <person name="Ferriera S."/>
            <person name="Johnson J."/>
            <person name="Cho J.C."/>
        </authorList>
    </citation>
    <scope>NUCLEOTIDE SEQUENCE [LARGE SCALE GENOMIC DNA]</scope>
    <source>
        <strain evidence="2">ATCC BAA-864 / HTCC2501 / KCTC 12146</strain>
    </source>
</reference>
<organism evidence="1 2">
    <name type="scientific">Robiginitalea biformata (strain ATCC BAA-864 / DSM 15991 / KCTC 12146 / HTCC2501)</name>
    <dbReference type="NCBI Taxonomy" id="313596"/>
    <lineage>
        <taxon>Bacteria</taxon>
        <taxon>Pseudomonadati</taxon>
        <taxon>Bacteroidota</taxon>
        <taxon>Flavobacteriia</taxon>
        <taxon>Flavobacteriales</taxon>
        <taxon>Flavobacteriaceae</taxon>
        <taxon>Robiginitalea</taxon>
    </lineage>
</organism>
<dbReference type="GO" id="GO:0016740">
    <property type="term" value="F:transferase activity"/>
    <property type="evidence" value="ECO:0007669"/>
    <property type="project" value="UniProtKB-KW"/>
</dbReference>
<evidence type="ECO:0000313" key="1">
    <source>
        <dbReference type="EMBL" id="EAR14493.1"/>
    </source>
</evidence>
<sequence length="24" mass="2853">MKIQLFELKPIEFEDLKIKSMNTG</sequence>
<dbReference type="EMBL" id="CP001712">
    <property type="protein sequence ID" value="EAR14493.1"/>
    <property type="molecule type" value="Genomic_DNA"/>
</dbReference>
<dbReference type="STRING" id="313596.RB2501_00416"/>